<accession>A0AAD1T0Q8</accession>
<dbReference type="GO" id="GO:0016020">
    <property type="term" value="C:membrane"/>
    <property type="evidence" value="ECO:0007669"/>
    <property type="project" value="UniProtKB-SubCell"/>
</dbReference>
<dbReference type="PANTHER" id="PTHR22776">
    <property type="entry name" value="MARVEL-CONTAINING POTENTIAL LIPID RAFT-ASSOCIATED PROTEIN"/>
    <property type="match status" value="1"/>
</dbReference>
<organism evidence="10 11">
    <name type="scientific">Pelobates cultripes</name>
    <name type="common">Western spadefoot toad</name>
    <dbReference type="NCBI Taxonomy" id="61616"/>
    <lineage>
        <taxon>Eukaryota</taxon>
        <taxon>Metazoa</taxon>
        <taxon>Chordata</taxon>
        <taxon>Craniata</taxon>
        <taxon>Vertebrata</taxon>
        <taxon>Euteleostomi</taxon>
        <taxon>Amphibia</taxon>
        <taxon>Batrachia</taxon>
        <taxon>Anura</taxon>
        <taxon>Pelobatoidea</taxon>
        <taxon>Pelobatidae</taxon>
        <taxon>Pelobates</taxon>
    </lineage>
</organism>
<evidence type="ECO:0000256" key="6">
    <source>
        <dbReference type="ARBA" id="ARBA00039459"/>
    </source>
</evidence>
<name>A0AAD1T0Q8_PELCU</name>
<evidence type="ECO:0000256" key="2">
    <source>
        <dbReference type="ARBA" id="ARBA00022692"/>
    </source>
</evidence>
<evidence type="ECO:0000256" key="7">
    <source>
        <dbReference type="PROSITE-ProRule" id="PRU00581"/>
    </source>
</evidence>
<feature type="transmembrane region" description="Helical" evidence="8">
    <location>
        <begin position="51"/>
        <end position="73"/>
    </location>
</feature>
<dbReference type="InterPro" id="IPR008253">
    <property type="entry name" value="Marvel"/>
</dbReference>
<keyword evidence="3 8" id="KW-1133">Transmembrane helix</keyword>
<sequence>MSDPAPQGNGNCMSQVISYSKTRKGIIFVAESVLCLIIVICFAASRTPGYLGLAITELVFCIVFFVIFAVHFNQQLSFIHWGWTDFLRAAIGCLLFIITSIISLINYGDGSAVAGAVFGLIAGILFGYDAYNTFTQLRRKHQPAATETTDDV</sequence>
<feature type="domain" description="MARVEL" evidence="9">
    <location>
        <begin position="19"/>
        <end position="138"/>
    </location>
</feature>
<gene>
    <name evidence="10" type="ORF">PECUL_23A034073</name>
</gene>
<evidence type="ECO:0000313" key="11">
    <source>
        <dbReference type="Proteomes" id="UP001295444"/>
    </source>
</evidence>
<dbReference type="InterPro" id="IPR050578">
    <property type="entry name" value="MARVEL-CKLF_proteins"/>
</dbReference>
<evidence type="ECO:0000256" key="1">
    <source>
        <dbReference type="ARBA" id="ARBA00004141"/>
    </source>
</evidence>
<dbReference type="PANTHER" id="PTHR22776:SF4">
    <property type="entry name" value="PROTEOLIPID PROTEIN 2"/>
    <property type="match status" value="1"/>
</dbReference>
<feature type="transmembrane region" description="Helical" evidence="8">
    <location>
        <begin position="85"/>
        <end position="105"/>
    </location>
</feature>
<comment type="subcellular location">
    <subcellularLocation>
        <location evidence="1">Membrane</location>
        <topology evidence="1">Multi-pass membrane protein</topology>
    </subcellularLocation>
</comment>
<keyword evidence="2 7" id="KW-0812">Transmembrane</keyword>
<evidence type="ECO:0000256" key="4">
    <source>
        <dbReference type="ARBA" id="ARBA00023136"/>
    </source>
</evidence>
<dbReference type="AlphaFoldDB" id="A0AAD1T0Q8"/>
<evidence type="ECO:0000256" key="5">
    <source>
        <dbReference type="ARBA" id="ARBA00037152"/>
    </source>
</evidence>
<dbReference type="Proteomes" id="UP001295444">
    <property type="component" value="Chromosome 09"/>
</dbReference>
<evidence type="ECO:0000256" key="8">
    <source>
        <dbReference type="SAM" id="Phobius"/>
    </source>
</evidence>
<evidence type="ECO:0000256" key="3">
    <source>
        <dbReference type="ARBA" id="ARBA00022989"/>
    </source>
</evidence>
<feature type="transmembrane region" description="Helical" evidence="8">
    <location>
        <begin position="25"/>
        <end position="45"/>
    </location>
</feature>
<feature type="transmembrane region" description="Helical" evidence="8">
    <location>
        <begin position="111"/>
        <end position="131"/>
    </location>
</feature>
<dbReference type="Pfam" id="PF01284">
    <property type="entry name" value="MARVEL"/>
    <property type="match status" value="1"/>
</dbReference>
<reference evidence="10" key="1">
    <citation type="submission" date="2022-03" db="EMBL/GenBank/DDBJ databases">
        <authorList>
            <person name="Alioto T."/>
            <person name="Alioto T."/>
            <person name="Gomez Garrido J."/>
        </authorList>
    </citation>
    <scope>NUCLEOTIDE SEQUENCE</scope>
</reference>
<keyword evidence="11" id="KW-1185">Reference proteome</keyword>
<protein>
    <recommendedName>
        <fullName evidence="6">Proteolipid protein 2</fullName>
    </recommendedName>
</protein>
<keyword evidence="4 7" id="KW-0472">Membrane</keyword>
<evidence type="ECO:0000313" key="10">
    <source>
        <dbReference type="EMBL" id="CAH2316139.1"/>
    </source>
</evidence>
<evidence type="ECO:0000259" key="9">
    <source>
        <dbReference type="PROSITE" id="PS51225"/>
    </source>
</evidence>
<dbReference type="EMBL" id="OW240920">
    <property type="protein sequence ID" value="CAH2316139.1"/>
    <property type="molecule type" value="Genomic_DNA"/>
</dbReference>
<comment type="function">
    <text evidence="5">May play a role in cell differentiation in the intestinal epithelium.</text>
</comment>
<dbReference type="PROSITE" id="PS51225">
    <property type="entry name" value="MARVEL"/>
    <property type="match status" value="1"/>
</dbReference>
<proteinExistence type="predicted"/>